<dbReference type="Pfam" id="PF00355">
    <property type="entry name" value="Rieske"/>
    <property type="match status" value="1"/>
</dbReference>
<dbReference type="Gene3D" id="2.102.10.10">
    <property type="entry name" value="Rieske [2Fe-2S] iron-sulphur domain"/>
    <property type="match status" value="1"/>
</dbReference>
<evidence type="ECO:0000313" key="7">
    <source>
        <dbReference type="EMBL" id="EHJ59536.1"/>
    </source>
</evidence>
<keyword evidence="3" id="KW-0560">Oxidoreductase</keyword>
<evidence type="ECO:0000313" key="8">
    <source>
        <dbReference type="Proteomes" id="UP000004030"/>
    </source>
</evidence>
<sequence>MAAWSSELVGEAMMPREVLGEPIVLYRAADGSIVCMEDRCCHRLAPLSLGERDGDAVRCLYHGFKFARDGACVEIPGQKTIPRSACVQTYPATEKGGWIWVWMGDPARANLDLVPPAIGPGDEGWLTDQSHLDYDADYQLINDNLTDFSHLSYVHRNSFGATEFFADTRPKVTRLDRGIRIQRWMTSDTSKVMETAETHDRFQTYDYLVPGILLMRTTSYPAGAAQASGHDEPAEDLPKLIEVFSSQALTPIGAQKTRYYFSNSVNEAPGNEHALAGLMAMTFAAFAEDKAMIEGQQRIINADPTRKERLFGHDSGPVQMRRVIAELIEAEQ</sequence>
<dbReference type="InterPro" id="IPR050584">
    <property type="entry name" value="Cholesterol_7-desaturase"/>
</dbReference>
<keyword evidence="1" id="KW-0001">2Fe-2S</keyword>
<dbReference type="Proteomes" id="UP000004030">
    <property type="component" value="Unassembled WGS sequence"/>
</dbReference>
<dbReference type="Gene3D" id="3.90.380.10">
    <property type="entry name" value="Naphthalene 1,2-dioxygenase Alpha Subunit, Chain A, domain 1"/>
    <property type="match status" value="1"/>
</dbReference>
<name>G6EGI9_9SPHN</name>
<evidence type="ECO:0000256" key="2">
    <source>
        <dbReference type="ARBA" id="ARBA00022723"/>
    </source>
</evidence>
<dbReference type="CDD" id="cd08878">
    <property type="entry name" value="RHO_alpha_C_DMO-like"/>
    <property type="match status" value="1"/>
</dbReference>
<evidence type="ECO:0000256" key="5">
    <source>
        <dbReference type="ARBA" id="ARBA00023014"/>
    </source>
</evidence>
<comment type="caution">
    <text evidence="7">The sequence shown here is derived from an EMBL/GenBank/DDBJ whole genome shotgun (WGS) entry which is preliminary data.</text>
</comment>
<keyword evidence="5" id="KW-0411">Iron-sulfur</keyword>
<evidence type="ECO:0000256" key="4">
    <source>
        <dbReference type="ARBA" id="ARBA00023004"/>
    </source>
</evidence>
<reference evidence="7 8" key="1">
    <citation type="journal article" date="2012" name="J. Bacteriol.">
        <title>Genome sequence of benzo(a)pyrene-degrading bacterium Novosphingobium pentaromativorans US6-1.</title>
        <authorList>
            <person name="Luo Y.R."/>
            <person name="Kang S.G."/>
            <person name="Kim S.J."/>
            <person name="Kim M.R."/>
            <person name="Li N."/>
            <person name="Lee J.H."/>
            <person name="Kwon K.K."/>
        </authorList>
    </citation>
    <scope>NUCLEOTIDE SEQUENCE [LARGE SCALE GENOMIC DNA]</scope>
    <source>
        <strain evidence="7 8">US6-1</strain>
    </source>
</reference>
<dbReference type="InterPro" id="IPR044043">
    <property type="entry name" value="VanA_C_cat"/>
</dbReference>
<dbReference type="EMBL" id="AGFM01000055">
    <property type="protein sequence ID" value="EHJ59536.1"/>
    <property type="molecule type" value="Genomic_DNA"/>
</dbReference>
<dbReference type="SUPFAM" id="SSF50022">
    <property type="entry name" value="ISP domain"/>
    <property type="match status" value="1"/>
</dbReference>
<evidence type="ECO:0000256" key="3">
    <source>
        <dbReference type="ARBA" id="ARBA00023002"/>
    </source>
</evidence>
<dbReference type="GO" id="GO:0051537">
    <property type="term" value="F:2 iron, 2 sulfur cluster binding"/>
    <property type="evidence" value="ECO:0007669"/>
    <property type="project" value="UniProtKB-KW"/>
</dbReference>
<dbReference type="PROSITE" id="PS51296">
    <property type="entry name" value="RIESKE"/>
    <property type="match status" value="1"/>
</dbReference>
<keyword evidence="2" id="KW-0479">Metal-binding</keyword>
<evidence type="ECO:0000256" key="1">
    <source>
        <dbReference type="ARBA" id="ARBA00022714"/>
    </source>
</evidence>
<evidence type="ECO:0000259" key="6">
    <source>
        <dbReference type="PROSITE" id="PS51296"/>
    </source>
</evidence>
<proteinExistence type="predicted"/>
<dbReference type="RefSeq" id="WP_007014327.1">
    <property type="nucleotide sequence ID" value="NZ_CP009292.1"/>
</dbReference>
<feature type="domain" description="Rieske" evidence="6">
    <location>
        <begin position="1"/>
        <end position="101"/>
    </location>
</feature>
<accession>G6EGI9</accession>
<gene>
    <name evidence="7" type="ORF">NSU_3419</name>
</gene>
<dbReference type="InterPro" id="IPR017941">
    <property type="entry name" value="Rieske_2Fe-2S"/>
</dbReference>
<dbReference type="GO" id="GO:0016491">
    <property type="term" value="F:oxidoreductase activity"/>
    <property type="evidence" value="ECO:0007669"/>
    <property type="project" value="UniProtKB-KW"/>
</dbReference>
<dbReference type="Pfam" id="PF19112">
    <property type="entry name" value="VanA_C"/>
    <property type="match status" value="1"/>
</dbReference>
<dbReference type="GO" id="GO:0046872">
    <property type="term" value="F:metal ion binding"/>
    <property type="evidence" value="ECO:0007669"/>
    <property type="project" value="UniProtKB-KW"/>
</dbReference>
<dbReference type="PANTHER" id="PTHR21266">
    <property type="entry name" value="IRON-SULFUR DOMAIN CONTAINING PROTEIN"/>
    <property type="match status" value="1"/>
</dbReference>
<dbReference type="SUPFAM" id="SSF55961">
    <property type="entry name" value="Bet v1-like"/>
    <property type="match status" value="1"/>
</dbReference>
<keyword evidence="8" id="KW-1185">Reference proteome</keyword>
<keyword evidence="4" id="KW-0408">Iron</keyword>
<dbReference type="AlphaFoldDB" id="G6EGI9"/>
<dbReference type="InterPro" id="IPR036922">
    <property type="entry name" value="Rieske_2Fe-2S_sf"/>
</dbReference>
<organism evidence="7 8">
    <name type="scientific">Novosphingobium pentaromativorans US6-1</name>
    <dbReference type="NCBI Taxonomy" id="1088721"/>
    <lineage>
        <taxon>Bacteria</taxon>
        <taxon>Pseudomonadati</taxon>
        <taxon>Pseudomonadota</taxon>
        <taxon>Alphaproteobacteria</taxon>
        <taxon>Sphingomonadales</taxon>
        <taxon>Sphingomonadaceae</taxon>
        <taxon>Novosphingobium</taxon>
    </lineage>
</organism>
<protein>
    <recommendedName>
        <fullName evidence="6">Rieske domain-containing protein</fullName>
    </recommendedName>
</protein>
<dbReference type="PANTHER" id="PTHR21266:SF60">
    <property type="entry name" value="3-KETOSTEROID-9-ALPHA-MONOOXYGENASE, OXYGENASE COMPONENT"/>
    <property type="match status" value="1"/>
</dbReference>
<dbReference type="PATRIC" id="fig|1088721.3.peg.3372"/>
<dbReference type="eggNOG" id="COG4638">
    <property type="taxonomic scope" value="Bacteria"/>
</dbReference>